<dbReference type="Proteomes" id="UP000291819">
    <property type="component" value="Unassembled WGS sequence"/>
</dbReference>
<keyword evidence="3" id="KW-1185">Reference proteome</keyword>
<dbReference type="OrthoDB" id="6638511at2"/>
<name>A0A4Q9HCT0_9SPHI</name>
<dbReference type="SUPFAM" id="SSF53448">
    <property type="entry name" value="Nucleotide-diphospho-sugar transferases"/>
    <property type="match status" value="1"/>
</dbReference>
<dbReference type="PANTHER" id="PTHR43685:SF2">
    <property type="entry name" value="GLYCOSYLTRANSFERASE 2-LIKE DOMAIN-CONTAINING PROTEIN"/>
    <property type="match status" value="1"/>
</dbReference>
<dbReference type="Gene3D" id="3.90.550.10">
    <property type="entry name" value="Spore Coat Polysaccharide Biosynthesis Protein SpsA, Chain A"/>
    <property type="match status" value="1"/>
</dbReference>
<evidence type="ECO:0000313" key="2">
    <source>
        <dbReference type="EMBL" id="TBO42183.1"/>
    </source>
</evidence>
<reference evidence="2 3" key="1">
    <citation type="submission" date="2019-02" db="EMBL/GenBank/DDBJ databases">
        <title>Pedobacter kyonggii whole genome sequence analysis.</title>
        <authorList>
            <person name="Dahal R.H."/>
        </authorList>
    </citation>
    <scope>NUCLEOTIDE SEQUENCE [LARGE SCALE GENOMIC DNA]</scope>
    <source>
        <strain evidence="2 3">K-4-11-1</strain>
    </source>
</reference>
<dbReference type="InterPro" id="IPR050834">
    <property type="entry name" value="Glycosyltransf_2"/>
</dbReference>
<dbReference type="GO" id="GO:0016740">
    <property type="term" value="F:transferase activity"/>
    <property type="evidence" value="ECO:0007669"/>
    <property type="project" value="UniProtKB-KW"/>
</dbReference>
<sequence length="265" mass="31249">MILSVVIPCYNHGEFVQDAIDSVLTYQDQSIEIIIVDDGSTDLATINKIDELKKAGYHIIQHKNSGLAFSRNAGILAARGKYILPLDADNKIKSDYIRKGIKLLDQGICDIVYAKPSFFGENIPERKFLPYEFLGHRLFSSNYIDACAIFRKSVWKKIGGYDEKMPYQGHEDWEFWLKCYVNEFRFVFINEELYEYRIDKGSMITQISSQKFEANQDYIMIKYKNQIFNHIERTHCFQQFYENDQKNYLRTSFKYLSKFFRALLE</sequence>
<evidence type="ECO:0000313" key="3">
    <source>
        <dbReference type="Proteomes" id="UP000291819"/>
    </source>
</evidence>
<keyword evidence="2" id="KW-0808">Transferase</keyword>
<dbReference type="RefSeq" id="WP_131030202.1">
    <property type="nucleotide sequence ID" value="NZ_SIXF01000009.1"/>
</dbReference>
<dbReference type="Pfam" id="PF00535">
    <property type="entry name" value="Glycos_transf_2"/>
    <property type="match status" value="1"/>
</dbReference>
<comment type="caution">
    <text evidence="2">The sequence shown here is derived from an EMBL/GenBank/DDBJ whole genome shotgun (WGS) entry which is preliminary data.</text>
</comment>
<dbReference type="AlphaFoldDB" id="A0A4Q9HCT0"/>
<protein>
    <submittedName>
        <fullName evidence="2">Glycosyltransferase</fullName>
    </submittedName>
</protein>
<proteinExistence type="predicted"/>
<dbReference type="PANTHER" id="PTHR43685">
    <property type="entry name" value="GLYCOSYLTRANSFERASE"/>
    <property type="match status" value="1"/>
</dbReference>
<dbReference type="InterPro" id="IPR001173">
    <property type="entry name" value="Glyco_trans_2-like"/>
</dbReference>
<dbReference type="EMBL" id="SIXF01000009">
    <property type="protein sequence ID" value="TBO42183.1"/>
    <property type="molecule type" value="Genomic_DNA"/>
</dbReference>
<organism evidence="2 3">
    <name type="scientific">Pedobacter kyonggii</name>
    <dbReference type="NCBI Taxonomy" id="1926871"/>
    <lineage>
        <taxon>Bacteria</taxon>
        <taxon>Pseudomonadati</taxon>
        <taxon>Bacteroidota</taxon>
        <taxon>Sphingobacteriia</taxon>
        <taxon>Sphingobacteriales</taxon>
        <taxon>Sphingobacteriaceae</taxon>
        <taxon>Pedobacter</taxon>
    </lineage>
</organism>
<dbReference type="InterPro" id="IPR029044">
    <property type="entry name" value="Nucleotide-diphossugar_trans"/>
</dbReference>
<accession>A0A4Q9HCT0</accession>
<feature type="domain" description="Glycosyltransferase 2-like" evidence="1">
    <location>
        <begin position="4"/>
        <end position="128"/>
    </location>
</feature>
<gene>
    <name evidence="2" type="ORF">EYS08_11695</name>
</gene>
<evidence type="ECO:0000259" key="1">
    <source>
        <dbReference type="Pfam" id="PF00535"/>
    </source>
</evidence>